<dbReference type="Gene3D" id="4.10.60.10">
    <property type="entry name" value="Zinc finger, CCHC-type"/>
    <property type="match status" value="1"/>
</dbReference>
<dbReference type="InterPro" id="IPR021109">
    <property type="entry name" value="Peptidase_aspartic_dom_sf"/>
</dbReference>
<dbReference type="Gene3D" id="3.30.70.270">
    <property type="match status" value="2"/>
</dbReference>
<dbReference type="OrthoDB" id="5986604at2759"/>
<dbReference type="GO" id="GO:0016787">
    <property type="term" value="F:hydrolase activity"/>
    <property type="evidence" value="ECO:0007669"/>
    <property type="project" value="UniProtKB-KW"/>
</dbReference>
<evidence type="ECO:0000259" key="11">
    <source>
        <dbReference type="PROSITE" id="PS50994"/>
    </source>
</evidence>
<dbReference type="InterPro" id="IPR036397">
    <property type="entry name" value="RNaseH_sf"/>
</dbReference>
<dbReference type="FunFam" id="3.30.420.10:FF:000063">
    <property type="entry name" value="Retrovirus-related Pol polyprotein from transposon 297-like Protein"/>
    <property type="match status" value="1"/>
</dbReference>
<dbReference type="InterPro" id="IPR012337">
    <property type="entry name" value="RNaseH-like_sf"/>
</dbReference>
<dbReference type="InterPro" id="IPR043128">
    <property type="entry name" value="Rev_trsase/Diguanyl_cyclase"/>
</dbReference>
<dbReference type="OMA" id="IVERTIF"/>
<dbReference type="Gene3D" id="2.40.70.10">
    <property type="entry name" value="Acid Proteases"/>
    <property type="match status" value="1"/>
</dbReference>
<dbReference type="PROSITE" id="PS50158">
    <property type="entry name" value="ZF_CCHC"/>
    <property type="match status" value="1"/>
</dbReference>
<evidence type="ECO:0000256" key="6">
    <source>
        <dbReference type="ARBA" id="ARBA00022801"/>
    </source>
</evidence>
<dbReference type="SUPFAM" id="SSF56672">
    <property type="entry name" value="DNA/RNA polymerases"/>
    <property type="match status" value="1"/>
</dbReference>
<dbReference type="CDD" id="cd09274">
    <property type="entry name" value="RNase_HI_RT_Ty3"/>
    <property type="match status" value="1"/>
</dbReference>
<dbReference type="EC" id="2.7.7.49" evidence="1"/>
<evidence type="ECO:0000256" key="4">
    <source>
        <dbReference type="ARBA" id="ARBA00022722"/>
    </source>
</evidence>
<evidence type="ECO:0000256" key="3">
    <source>
        <dbReference type="ARBA" id="ARBA00022695"/>
    </source>
</evidence>
<sequence length="1249" mass="141722">MLGKIDEFTPGQGSWRTYFKRFDSWIQVNEVPAEKQTRVFIAIMGSQAYETLSTLVGGREVEKLSIYEINSYMLEHFDPTPIAIAERYRLYTSKQLNGETFKEFGLRLQKISEQCDFGPFLEEALRDAFILGMEDPKKNIRSSLLVEKKLTFKQALEKAHQISLAENESDKLEGSSLVLHKVEKKQTISKYQRRCYGCNSTDHFRKDCPAKSEFCKHCGLQGHTEEACRKKAKPSNFSVNINHVSPYLYDVFINEIPLEMEIDTGSPVSIVNLSTFRSLKADLEQTRIRFTGYNGGSFRPLGCARVHLRTSEGKKPVSLYVCEEGANIIGRDWINILGSNASLKIRNVDIPLNLEQILHDCSDLFSDELGTLRNFKAKISLKPDVLPWYSRARPISFYKREKVDKILDDWENQGIVEKVETSEWAAPIVTPLKKDGSVRVCVDFSIGLNSKIDVNKYPLPRREEIFSVLAGGTRFTVIDLASAYLQMEVDEASRKYLTINTHKGLYRFTRLPFGLASAPAMWQKAMDGLLGGIPNVACYLDDVIITGRSEQEHLKTLQRVLRRFKSAGLRLRRNKCRFFESEVEFCGSTISEKGVQVSRSKTEAIEKIEIPTTVDQVRSFCGLINYYRNHINGLADIISPLYDLLKKDSAFTWGSVQQQSFDKAKKSLQEAVVLAHFDPGLPLVLATDASSKGIGAVLSHVLKNGHERPISMASRILSSSEQNYSTIEKETLAIVWAVKKFQQYLEGTNFSIVTDHRPLMYILNQAKGIPQTAAARIQRWAIFLSGFTFSIKYRKASENTNADALSRLPIHEKRATKSNKLPLHHIQELGESITYETIEEATRKDNILCRVSEMHSNDWNAYSKGGDLDHYYARRDQISKRGDCLLFMDRLLIPKSLRHSILRKLHDSHLGLDKTKALSRLYVWWPKIDEDIKSTIDACNSCSLMKRKAPSAAPIKSWKPADFPMHRIFVDFLGPLSGKLILVAIDDFTKWPEAIIMKDTTTEETIREIMLIFSRLGVPKELVSDNGPQFSSHLFSKFMTQHNIIHKRTPPFHPSSNGTAERFVQTLKGALANTNVTGLHGDLNKFLVGYRNAPHATTLTAPAIRMFGRRVRTWMDNLTPVERDNRHDVKGRRFVNGDKVLVRMYSKNYPKWQVGSIENVLGDRNYTVTVGGRAHHRHIDQLLKYNGSLAITAPGSIYTATTPEGIVEQSVMPPDDTDITSEVRSSYQPSTVCTPESLSYYSDYDDFDI</sequence>
<keyword evidence="13" id="KW-1185">Reference proteome</keyword>
<dbReference type="FunFam" id="3.10.20.370:FF:000001">
    <property type="entry name" value="Retrovirus-related Pol polyprotein from transposon 17.6-like protein"/>
    <property type="match status" value="1"/>
</dbReference>
<dbReference type="PROSITE" id="PS50994">
    <property type="entry name" value="INTEGRASE"/>
    <property type="match status" value="1"/>
</dbReference>
<dbReference type="SUPFAM" id="SSF57756">
    <property type="entry name" value="Retrovirus zinc finger-like domains"/>
    <property type="match status" value="1"/>
</dbReference>
<dbReference type="EMBL" id="JWZT01003775">
    <property type="protein sequence ID" value="KII65574.1"/>
    <property type="molecule type" value="Genomic_DNA"/>
</dbReference>
<dbReference type="InterPro" id="IPR000477">
    <property type="entry name" value="RT_dom"/>
</dbReference>
<dbReference type="Pfam" id="PF00665">
    <property type="entry name" value="rve"/>
    <property type="match status" value="1"/>
</dbReference>
<dbReference type="AlphaFoldDB" id="A0A0C2IJK7"/>
<dbReference type="GO" id="GO:0008270">
    <property type="term" value="F:zinc ion binding"/>
    <property type="evidence" value="ECO:0007669"/>
    <property type="project" value="UniProtKB-KW"/>
</dbReference>
<feature type="domain" description="Reverse transcriptase" evidence="10">
    <location>
        <begin position="412"/>
        <end position="590"/>
    </location>
</feature>
<dbReference type="SUPFAM" id="SSF50630">
    <property type="entry name" value="Acid proteases"/>
    <property type="match status" value="1"/>
</dbReference>
<keyword evidence="5" id="KW-0255">Endonuclease</keyword>
<dbReference type="GO" id="GO:0015074">
    <property type="term" value="P:DNA integration"/>
    <property type="evidence" value="ECO:0007669"/>
    <property type="project" value="InterPro"/>
</dbReference>
<dbReference type="Proteomes" id="UP000031668">
    <property type="component" value="Unassembled WGS sequence"/>
</dbReference>
<dbReference type="GO" id="GO:0004519">
    <property type="term" value="F:endonuclease activity"/>
    <property type="evidence" value="ECO:0007669"/>
    <property type="project" value="UniProtKB-KW"/>
</dbReference>
<dbReference type="InterPro" id="IPR041588">
    <property type="entry name" value="Integrase_H2C2"/>
</dbReference>
<evidence type="ECO:0000256" key="8">
    <source>
        <dbReference type="PROSITE-ProRule" id="PRU00047"/>
    </source>
</evidence>
<dbReference type="Pfam" id="PF17921">
    <property type="entry name" value="Integrase_H2C2"/>
    <property type="match status" value="1"/>
</dbReference>
<keyword evidence="8" id="KW-0863">Zinc-finger</keyword>
<dbReference type="PANTHER" id="PTHR37984:SF5">
    <property type="entry name" value="PROTEIN NYNRIN-LIKE"/>
    <property type="match status" value="1"/>
</dbReference>
<comment type="caution">
    <text evidence="12">The sequence shown here is derived from an EMBL/GenBank/DDBJ whole genome shotgun (WGS) entry which is preliminary data.</text>
</comment>
<evidence type="ECO:0000256" key="2">
    <source>
        <dbReference type="ARBA" id="ARBA00022679"/>
    </source>
</evidence>
<keyword evidence="3" id="KW-0548">Nucleotidyltransferase</keyword>
<evidence type="ECO:0000259" key="10">
    <source>
        <dbReference type="PROSITE" id="PS50878"/>
    </source>
</evidence>
<keyword evidence="2" id="KW-0808">Transferase</keyword>
<dbReference type="InterPro" id="IPR036875">
    <property type="entry name" value="Znf_CCHC_sf"/>
</dbReference>
<dbReference type="CDD" id="cd01647">
    <property type="entry name" value="RT_LTR"/>
    <property type="match status" value="1"/>
</dbReference>
<dbReference type="FunFam" id="1.10.340.70:FF:000003">
    <property type="entry name" value="Protein CBG25708"/>
    <property type="match status" value="1"/>
</dbReference>
<dbReference type="PANTHER" id="PTHR37984">
    <property type="entry name" value="PROTEIN CBG26694"/>
    <property type="match status" value="1"/>
</dbReference>
<dbReference type="FunFam" id="3.30.70.270:FF:000020">
    <property type="entry name" value="Transposon Tf2-6 polyprotein-like Protein"/>
    <property type="match status" value="1"/>
</dbReference>
<dbReference type="Gene3D" id="3.30.420.10">
    <property type="entry name" value="Ribonuclease H-like superfamily/Ribonuclease H"/>
    <property type="match status" value="1"/>
</dbReference>
<keyword evidence="4" id="KW-0540">Nuclease</keyword>
<evidence type="ECO:0000313" key="13">
    <source>
        <dbReference type="Proteomes" id="UP000031668"/>
    </source>
</evidence>
<dbReference type="PROSITE" id="PS50878">
    <property type="entry name" value="RT_POL"/>
    <property type="match status" value="1"/>
</dbReference>
<dbReference type="Gene3D" id="1.10.340.70">
    <property type="match status" value="1"/>
</dbReference>
<gene>
    <name evidence="12" type="ORF">RF11_00925</name>
</gene>
<feature type="domain" description="CCHC-type" evidence="9">
    <location>
        <begin position="193"/>
        <end position="209"/>
    </location>
</feature>
<evidence type="ECO:0000256" key="7">
    <source>
        <dbReference type="ARBA" id="ARBA00022918"/>
    </source>
</evidence>
<accession>A0A0C2IJK7</accession>
<keyword evidence="8" id="KW-0479">Metal-binding</keyword>
<organism evidence="12 13">
    <name type="scientific">Thelohanellus kitauei</name>
    <name type="common">Myxosporean</name>
    <dbReference type="NCBI Taxonomy" id="669202"/>
    <lineage>
        <taxon>Eukaryota</taxon>
        <taxon>Metazoa</taxon>
        <taxon>Cnidaria</taxon>
        <taxon>Myxozoa</taxon>
        <taxon>Myxosporea</taxon>
        <taxon>Bivalvulida</taxon>
        <taxon>Platysporina</taxon>
        <taxon>Myxobolidae</taxon>
        <taxon>Thelohanellus</taxon>
    </lineage>
</organism>
<dbReference type="Pfam" id="PF00078">
    <property type="entry name" value="RVT_1"/>
    <property type="match status" value="1"/>
</dbReference>
<keyword evidence="8" id="KW-0862">Zinc</keyword>
<dbReference type="InterPro" id="IPR001878">
    <property type="entry name" value="Znf_CCHC"/>
</dbReference>
<dbReference type="GO" id="GO:0003676">
    <property type="term" value="F:nucleic acid binding"/>
    <property type="evidence" value="ECO:0007669"/>
    <property type="project" value="InterPro"/>
</dbReference>
<proteinExistence type="predicted"/>
<dbReference type="SMART" id="SM00343">
    <property type="entry name" value="ZnF_C2HC"/>
    <property type="match status" value="2"/>
</dbReference>
<keyword evidence="6" id="KW-0378">Hydrolase</keyword>
<dbReference type="InterPro" id="IPR041373">
    <property type="entry name" value="RT_RNaseH"/>
</dbReference>
<evidence type="ECO:0000256" key="5">
    <source>
        <dbReference type="ARBA" id="ARBA00022759"/>
    </source>
</evidence>
<keyword evidence="7" id="KW-0695">RNA-directed DNA polymerase</keyword>
<feature type="domain" description="Integrase catalytic" evidence="11">
    <location>
        <begin position="950"/>
        <end position="1128"/>
    </location>
</feature>
<evidence type="ECO:0000313" key="12">
    <source>
        <dbReference type="EMBL" id="KII65574.1"/>
    </source>
</evidence>
<evidence type="ECO:0000256" key="1">
    <source>
        <dbReference type="ARBA" id="ARBA00012493"/>
    </source>
</evidence>
<dbReference type="GO" id="GO:0003964">
    <property type="term" value="F:RNA-directed DNA polymerase activity"/>
    <property type="evidence" value="ECO:0007669"/>
    <property type="project" value="UniProtKB-KW"/>
</dbReference>
<name>A0A0C2IJK7_THEKT</name>
<dbReference type="InterPro" id="IPR050951">
    <property type="entry name" value="Retrovirus_Pol_polyprotein"/>
</dbReference>
<dbReference type="InterPro" id="IPR043502">
    <property type="entry name" value="DNA/RNA_pol_sf"/>
</dbReference>
<reference evidence="12 13" key="1">
    <citation type="journal article" date="2014" name="Genome Biol. Evol.">
        <title>The genome of the myxosporean Thelohanellus kitauei shows adaptations to nutrient acquisition within its fish host.</title>
        <authorList>
            <person name="Yang Y."/>
            <person name="Xiong J."/>
            <person name="Zhou Z."/>
            <person name="Huo F."/>
            <person name="Miao W."/>
            <person name="Ran C."/>
            <person name="Liu Y."/>
            <person name="Zhang J."/>
            <person name="Feng J."/>
            <person name="Wang M."/>
            <person name="Wang M."/>
            <person name="Wang L."/>
            <person name="Yao B."/>
        </authorList>
    </citation>
    <scope>NUCLEOTIDE SEQUENCE [LARGE SCALE GENOMIC DNA]</scope>
    <source>
        <strain evidence="12">Wuqing</strain>
    </source>
</reference>
<evidence type="ECO:0000259" key="9">
    <source>
        <dbReference type="PROSITE" id="PS50158"/>
    </source>
</evidence>
<dbReference type="InterPro" id="IPR001584">
    <property type="entry name" value="Integrase_cat-core"/>
</dbReference>
<dbReference type="Pfam" id="PF17917">
    <property type="entry name" value="RT_RNaseH"/>
    <property type="match status" value="1"/>
</dbReference>
<dbReference type="SUPFAM" id="SSF53098">
    <property type="entry name" value="Ribonuclease H-like"/>
    <property type="match status" value="1"/>
</dbReference>
<dbReference type="Gene3D" id="3.10.10.10">
    <property type="entry name" value="HIV Type 1 Reverse Transcriptase, subunit A, domain 1"/>
    <property type="match status" value="1"/>
</dbReference>
<protein>
    <recommendedName>
        <fullName evidence="1">RNA-directed DNA polymerase</fullName>
        <ecNumber evidence="1">2.7.7.49</ecNumber>
    </recommendedName>
</protein>